<reference evidence="2 3" key="1">
    <citation type="submission" date="2023-07" db="EMBL/GenBank/DDBJ databases">
        <title>Sorghum-associated microbial communities from plants grown in Nebraska, USA.</title>
        <authorList>
            <person name="Schachtman D."/>
        </authorList>
    </citation>
    <scope>NUCLEOTIDE SEQUENCE [LARGE SCALE GENOMIC DNA]</scope>
    <source>
        <strain evidence="2 3">CC258</strain>
    </source>
</reference>
<dbReference type="RefSeq" id="WP_310226300.1">
    <property type="nucleotide sequence ID" value="NZ_JAVDSB010000002.1"/>
</dbReference>
<feature type="domain" description="MEKHLA" evidence="1">
    <location>
        <begin position="12"/>
        <end position="152"/>
    </location>
</feature>
<sequence>MMKLNGIGATNEHARIILESYKRVTGKKLLEKDPMQGDEFEKLYDAPFIVLSHGLELDPVLNFGNRAAQKLWEMDWTTFTSTPSRLTAEAMEREEREQFLRAVGANGFIDNYKGIRISSTGRRFYIVEVTVWNLTDEKGNKYGQAASFHEYRYI</sequence>
<evidence type="ECO:0000259" key="1">
    <source>
        <dbReference type="Pfam" id="PF08670"/>
    </source>
</evidence>
<protein>
    <recommendedName>
        <fullName evidence="1">MEKHLA domain-containing protein</fullName>
    </recommendedName>
</protein>
<accession>A0ABU1NU64</accession>
<name>A0ABU1NU64_9BACL</name>
<keyword evidence="3" id="KW-1185">Reference proteome</keyword>
<gene>
    <name evidence="2" type="ORF">J2736_002196</name>
</gene>
<dbReference type="Proteomes" id="UP001267290">
    <property type="component" value="Unassembled WGS sequence"/>
</dbReference>
<organism evidence="2 3">
    <name type="scientific">Paenibacillus qinlingensis</name>
    <dbReference type="NCBI Taxonomy" id="1837343"/>
    <lineage>
        <taxon>Bacteria</taxon>
        <taxon>Bacillati</taxon>
        <taxon>Bacillota</taxon>
        <taxon>Bacilli</taxon>
        <taxon>Bacillales</taxon>
        <taxon>Paenibacillaceae</taxon>
        <taxon>Paenibacillus</taxon>
    </lineage>
</organism>
<dbReference type="EMBL" id="JAVDSB010000002">
    <property type="protein sequence ID" value="MDR6551009.1"/>
    <property type="molecule type" value="Genomic_DNA"/>
</dbReference>
<dbReference type="InterPro" id="IPR013978">
    <property type="entry name" value="MEKHLA"/>
</dbReference>
<evidence type="ECO:0000313" key="3">
    <source>
        <dbReference type="Proteomes" id="UP001267290"/>
    </source>
</evidence>
<evidence type="ECO:0000313" key="2">
    <source>
        <dbReference type="EMBL" id="MDR6551009.1"/>
    </source>
</evidence>
<comment type="caution">
    <text evidence="2">The sequence shown here is derived from an EMBL/GenBank/DDBJ whole genome shotgun (WGS) entry which is preliminary data.</text>
</comment>
<proteinExistence type="predicted"/>
<dbReference type="Pfam" id="PF08670">
    <property type="entry name" value="MEKHLA"/>
    <property type="match status" value="1"/>
</dbReference>